<dbReference type="GO" id="GO:0006779">
    <property type="term" value="P:porphyrin-containing compound biosynthetic process"/>
    <property type="evidence" value="ECO:0007669"/>
    <property type="project" value="InterPro"/>
</dbReference>
<dbReference type="Gene3D" id="3.20.20.210">
    <property type="match status" value="1"/>
</dbReference>
<evidence type="ECO:0000313" key="2">
    <source>
        <dbReference type="EMBL" id="SHE99597.1"/>
    </source>
</evidence>
<sequence>MNSLQRIQAVLRGEIPDRLPVLPQSFMFAAQMDGYSIGQINRKPDIMAKCHLNSRERFGYDGCIIDVDDASLAEACGASVVYREDNVAVVKDSEPVLRDLREIDGLSLPDPLRDGRLPEWLEVTERIAEKAGDECFIIGRADQGPFNLLCLLRGAQQFMEDLITEDEEVILHALAWTTKAHVRFAKAQLEAGAHAASMGDAYASPNLISPIAYRKFASPWEKMAVDEVQSREHPYAIHICGDTTGIIKEMGDTGARILEVDWKVDMGKARALVPENTVLMGNINPSDPMYLGTPVQVEAQVKKIIEATRGRGIIVSSGCALGANTKPENVTAMVEAVRKYGSREYLEILQTE</sequence>
<feature type="domain" description="Uroporphyrinogen decarboxylase (URO-D)" evidence="1">
    <location>
        <begin position="5"/>
        <end position="340"/>
    </location>
</feature>
<gene>
    <name evidence="2" type="ORF">SAMN02745158_02200</name>
</gene>
<dbReference type="InterPro" id="IPR000257">
    <property type="entry name" value="Uroporphyrinogen_deCOase"/>
</dbReference>
<dbReference type="EMBL" id="FQVI01000010">
    <property type="protein sequence ID" value="SHE99597.1"/>
    <property type="molecule type" value="Genomic_DNA"/>
</dbReference>
<dbReference type="PANTHER" id="PTHR47099:SF1">
    <property type="entry name" value="METHYLCOBAMIDE:COM METHYLTRANSFERASE MTBA"/>
    <property type="match status" value="1"/>
</dbReference>
<evidence type="ECO:0000313" key="3">
    <source>
        <dbReference type="Proteomes" id="UP000184245"/>
    </source>
</evidence>
<dbReference type="InterPro" id="IPR052024">
    <property type="entry name" value="Methanogen_methyltrans"/>
</dbReference>
<dbReference type="InterPro" id="IPR038071">
    <property type="entry name" value="UROD/MetE-like_sf"/>
</dbReference>
<name>A0A1M4Y189_9CLOT</name>
<dbReference type="Proteomes" id="UP000184245">
    <property type="component" value="Unassembled WGS sequence"/>
</dbReference>
<dbReference type="CDD" id="cd03465">
    <property type="entry name" value="URO-D_like"/>
    <property type="match status" value="1"/>
</dbReference>
<proteinExistence type="predicted"/>
<dbReference type="RefSeq" id="WP_072851638.1">
    <property type="nucleotide sequence ID" value="NZ_FQVI01000010.1"/>
</dbReference>
<dbReference type="STRING" id="1122155.SAMN02745158_02200"/>
<dbReference type="GO" id="GO:0004853">
    <property type="term" value="F:uroporphyrinogen decarboxylase activity"/>
    <property type="evidence" value="ECO:0007669"/>
    <property type="project" value="InterPro"/>
</dbReference>
<protein>
    <submittedName>
        <fullName evidence="2">Uroporphyrinogen decarboxylase</fullName>
    </submittedName>
</protein>
<keyword evidence="3" id="KW-1185">Reference proteome</keyword>
<accession>A0A1M4Y189</accession>
<organism evidence="2 3">
    <name type="scientific">Lactonifactor longoviformis DSM 17459</name>
    <dbReference type="NCBI Taxonomy" id="1122155"/>
    <lineage>
        <taxon>Bacteria</taxon>
        <taxon>Bacillati</taxon>
        <taxon>Bacillota</taxon>
        <taxon>Clostridia</taxon>
        <taxon>Eubacteriales</taxon>
        <taxon>Clostridiaceae</taxon>
        <taxon>Lactonifactor</taxon>
    </lineage>
</organism>
<dbReference type="PANTHER" id="PTHR47099">
    <property type="entry name" value="METHYLCOBAMIDE:COM METHYLTRANSFERASE MTBA"/>
    <property type="match status" value="1"/>
</dbReference>
<dbReference type="Pfam" id="PF01208">
    <property type="entry name" value="URO-D"/>
    <property type="match status" value="1"/>
</dbReference>
<reference evidence="2 3" key="1">
    <citation type="submission" date="2016-11" db="EMBL/GenBank/DDBJ databases">
        <authorList>
            <person name="Jaros S."/>
            <person name="Januszkiewicz K."/>
            <person name="Wedrychowicz H."/>
        </authorList>
    </citation>
    <scope>NUCLEOTIDE SEQUENCE [LARGE SCALE GENOMIC DNA]</scope>
    <source>
        <strain evidence="2 3">DSM 17459</strain>
    </source>
</reference>
<dbReference type="SUPFAM" id="SSF51726">
    <property type="entry name" value="UROD/MetE-like"/>
    <property type="match status" value="1"/>
</dbReference>
<evidence type="ECO:0000259" key="1">
    <source>
        <dbReference type="Pfam" id="PF01208"/>
    </source>
</evidence>
<dbReference type="AlphaFoldDB" id="A0A1M4Y189"/>